<accession>A0ABN1IDT0</accession>
<feature type="region of interest" description="Disordered" evidence="5">
    <location>
        <begin position="115"/>
        <end position="141"/>
    </location>
</feature>
<dbReference type="EMBL" id="BAAAEU010000004">
    <property type="protein sequence ID" value="GAA0709429.1"/>
    <property type="molecule type" value="Genomic_DNA"/>
</dbReference>
<evidence type="ECO:0000313" key="9">
    <source>
        <dbReference type="Proteomes" id="UP001501523"/>
    </source>
</evidence>
<dbReference type="Pfam" id="PF08281">
    <property type="entry name" value="Sigma70_r4_2"/>
    <property type="match status" value="1"/>
</dbReference>
<dbReference type="InterPro" id="IPR013249">
    <property type="entry name" value="RNA_pol_sigma70_r4_t2"/>
</dbReference>
<proteinExistence type="inferred from homology"/>
<feature type="domain" description="RNA polymerase sigma-70 region 2" evidence="6">
    <location>
        <begin position="47"/>
        <end position="112"/>
    </location>
</feature>
<sequence>MMITLNDASNDRNDDASRGQPIVTGDARELEWVRAVATGDRDAFERLYLLYHGRLARFLARHTAQRNLVDEIVNETLWVVWRTAGEFRGDSKVGTWIVSIAYRCLLKTMRDQLPTHRQTQPAGDEVSFEEVPSEQNEADQRELRDWVSHGLKLLPPEQRMTMELVYYFGQSYEEVATIMHCAVGTVKARMFHARLRLRNTLPRLGGESATNPRSAKG</sequence>
<dbReference type="NCBIfam" id="TIGR02937">
    <property type="entry name" value="sigma70-ECF"/>
    <property type="match status" value="1"/>
</dbReference>
<keyword evidence="4" id="KW-0804">Transcription</keyword>
<dbReference type="PANTHER" id="PTHR43133:SF32">
    <property type="entry name" value="BLR3042 PROTEIN"/>
    <property type="match status" value="1"/>
</dbReference>
<dbReference type="CDD" id="cd06171">
    <property type="entry name" value="Sigma70_r4"/>
    <property type="match status" value="1"/>
</dbReference>
<evidence type="ECO:0000256" key="2">
    <source>
        <dbReference type="ARBA" id="ARBA00023015"/>
    </source>
</evidence>
<keyword evidence="2" id="KW-0805">Transcription regulation</keyword>
<dbReference type="Pfam" id="PF04542">
    <property type="entry name" value="Sigma70_r2"/>
    <property type="match status" value="1"/>
</dbReference>
<dbReference type="InterPro" id="IPR013324">
    <property type="entry name" value="RNA_pol_sigma_r3/r4-like"/>
</dbReference>
<dbReference type="InterPro" id="IPR039425">
    <property type="entry name" value="RNA_pol_sigma-70-like"/>
</dbReference>
<organism evidence="8 9">
    <name type="scientific">Dokdonella soli</name>
    <dbReference type="NCBI Taxonomy" id="529810"/>
    <lineage>
        <taxon>Bacteria</taxon>
        <taxon>Pseudomonadati</taxon>
        <taxon>Pseudomonadota</taxon>
        <taxon>Gammaproteobacteria</taxon>
        <taxon>Lysobacterales</taxon>
        <taxon>Rhodanobacteraceae</taxon>
        <taxon>Dokdonella</taxon>
    </lineage>
</organism>
<dbReference type="SUPFAM" id="SSF88946">
    <property type="entry name" value="Sigma2 domain of RNA polymerase sigma factors"/>
    <property type="match status" value="1"/>
</dbReference>
<evidence type="ECO:0000256" key="3">
    <source>
        <dbReference type="ARBA" id="ARBA00023082"/>
    </source>
</evidence>
<gene>
    <name evidence="8" type="ORF">GCM10009105_09890</name>
</gene>
<dbReference type="InterPro" id="IPR013325">
    <property type="entry name" value="RNA_pol_sigma_r2"/>
</dbReference>
<protein>
    <submittedName>
        <fullName evidence="8">Sigma-70 family RNA polymerase sigma factor</fullName>
    </submittedName>
</protein>
<evidence type="ECO:0000313" key="8">
    <source>
        <dbReference type="EMBL" id="GAA0709429.1"/>
    </source>
</evidence>
<reference evidence="8 9" key="1">
    <citation type="journal article" date="2019" name="Int. J. Syst. Evol. Microbiol.">
        <title>The Global Catalogue of Microorganisms (GCM) 10K type strain sequencing project: providing services to taxonomists for standard genome sequencing and annotation.</title>
        <authorList>
            <consortium name="The Broad Institute Genomics Platform"/>
            <consortium name="The Broad Institute Genome Sequencing Center for Infectious Disease"/>
            <person name="Wu L."/>
            <person name="Ma J."/>
        </authorList>
    </citation>
    <scope>NUCLEOTIDE SEQUENCE [LARGE SCALE GENOMIC DNA]</scope>
    <source>
        <strain evidence="8 9">JCM 15421</strain>
    </source>
</reference>
<keyword evidence="9" id="KW-1185">Reference proteome</keyword>
<dbReference type="Proteomes" id="UP001501523">
    <property type="component" value="Unassembled WGS sequence"/>
</dbReference>
<evidence type="ECO:0000256" key="1">
    <source>
        <dbReference type="ARBA" id="ARBA00010641"/>
    </source>
</evidence>
<dbReference type="Gene3D" id="1.10.1740.10">
    <property type="match status" value="1"/>
</dbReference>
<feature type="region of interest" description="Disordered" evidence="5">
    <location>
        <begin position="1"/>
        <end position="21"/>
    </location>
</feature>
<dbReference type="PANTHER" id="PTHR43133">
    <property type="entry name" value="RNA POLYMERASE ECF-TYPE SIGMA FACTO"/>
    <property type="match status" value="1"/>
</dbReference>
<evidence type="ECO:0000259" key="6">
    <source>
        <dbReference type="Pfam" id="PF04542"/>
    </source>
</evidence>
<keyword evidence="3" id="KW-0731">Sigma factor</keyword>
<evidence type="ECO:0000259" key="7">
    <source>
        <dbReference type="Pfam" id="PF08281"/>
    </source>
</evidence>
<dbReference type="SUPFAM" id="SSF88659">
    <property type="entry name" value="Sigma3 and sigma4 domains of RNA polymerase sigma factors"/>
    <property type="match status" value="1"/>
</dbReference>
<comment type="caution">
    <text evidence="8">The sequence shown here is derived from an EMBL/GenBank/DDBJ whole genome shotgun (WGS) entry which is preliminary data.</text>
</comment>
<evidence type="ECO:0000256" key="5">
    <source>
        <dbReference type="SAM" id="MobiDB-lite"/>
    </source>
</evidence>
<feature type="domain" description="RNA polymerase sigma factor 70 region 4 type 2" evidence="7">
    <location>
        <begin position="151"/>
        <end position="197"/>
    </location>
</feature>
<name>A0ABN1IDT0_9GAMM</name>
<dbReference type="InterPro" id="IPR036388">
    <property type="entry name" value="WH-like_DNA-bd_sf"/>
</dbReference>
<dbReference type="Gene3D" id="1.10.10.10">
    <property type="entry name" value="Winged helix-like DNA-binding domain superfamily/Winged helix DNA-binding domain"/>
    <property type="match status" value="1"/>
</dbReference>
<evidence type="ECO:0000256" key="4">
    <source>
        <dbReference type="ARBA" id="ARBA00023163"/>
    </source>
</evidence>
<comment type="similarity">
    <text evidence="1">Belongs to the sigma-70 factor family. ECF subfamily.</text>
</comment>
<dbReference type="InterPro" id="IPR007627">
    <property type="entry name" value="RNA_pol_sigma70_r2"/>
</dbReference>
<dbReference type="InterPro" id="IPR014284">
    <property type="entry name" value="RNA_pol_sigma-70_dom"/>
</dbReference>